<protein>
    <submittedName>
        <fullName evidence="1">Uncharacterized protein</fullName>
    </submittedName>
</protein>
<proteinExistence type="predicted"/>
<name>A0A6G1BN75_9ORYZ</name>
<accession>A0A6G1BN75</accession>
<comment type="caution">
    <text evidence="1">The sequence shown here is derived from an EMBL/GenBank/DDBJ whole genome shotgun (WGS) entry which is preliminary data.</text>
</comment>
<dbReference type="OrthoDB" id="612216at2759"/>
<reference evidence="1 2" key="1">
    <citation type="submission" date="2019-11" db="EMBL/GenBank/DDBJ databases">
        <title>Whole genome sequence of Oryza granulata.</title>
        <authorList>
            <person name="Li W."/>
        </authorList>
    </citation>
    <scope>NUCLEOTIDE SEQUENCE [LARGE SCALE GENOMIC DNA]</scope>
    <source>
        <strain evidence="2">cv. Menghai</strain>
        <tissue evidence="1">Leaf</tissue>
    </source>
</reference>
<evidence type="ECO:0000313" key="1">
    <source>
        <dbReference type="EMBL" id="KAF0889197.1"/>
    </source>
</evidence>
<dbReference type="Proteomes" id="UP000479710">
    <property type="component" value="Unassembled WGS sequence"/>
</dbReference>
<sequence>MLEIGTFELPCFKKATKIFLSLGFLYLLLPLSPGAFGALRVLCLERIRYRAQLVLSDSLFSSLERLLISKTRGLVDLAVSLKNLLWLNLTEIRGLQLLHIEACNLKSASIVTDVLEELRWSDSFNPTLVKLNKGSTSP</sequence>
<evidence type="ECO:0000313" key="2">
    <source>
        <dbReference type="Proteomes" id="UP000479710"/>
    </source>
</evidence>
<organism evidence="1 2">
    <name type="scientific">Oryza meyeriana var. granulata</name>
    <dbReference type="NCBI Taxonomy" id="110450"/>
    <lineage>
        <taxon>Eukaryota</taxon>
        <taxon>Viridiplantae</taxon>
        <taxon>Streptophyta</taxon>
        <taxon>Embryophyta</taxon>
        <taxon>Tracheophyta</taxon>
        <taxon>Spermatophyta</taxon>
        <taxon>Magnoliopsida</taxon>
        <taxon>Liliopsida</taxon>
        <taxon>Poales</taxon>
        <taxon>Poaceae</taxon>
        <taxon>BOP clade</taxon>
        <taxon>Oryzoideae</taxon>
        <taxon>Oryzeae</taxon>
        <taxon>Oryzinae</taxon>
        <taxon>Oryza</taxon>
        <taxon>Oryza meyeriana</taxon>
    </lineage>
</organism>
<dbReference type="AlphaFoldDB" id="A0A6G1BN75"/>
<gene>
    <name evidence="1" type="ORF">E2562_022456</name>
</gene>
<dbReference type="EMBL" id="SPHZ02000012">
    <property type="protein sequence ID" value="KAF0889197.1"/>
    <property type="molecule type" value="Genomic_DNA"/>
</dbReference>
<keyword evidence="2" id="KW-1185">Reference proteome</keyword>